<dbReference type="Pfam" id="PF04968">
    <property type="entry name" value="CHORD"/>
    <property type="match status" value="2"/>
</dbReference>
<evidence type="ECO:0000259" key="5">
    <source>
        <dbReference type="PROSITE" id="PS51203"/>
    </source>
</evidence>
<protein>
    <submittedName>
        <fullName evidence="7">Cysteine and histidine-rich domain-containing protein 1</fullName>
    </submittedName>
</protein>
<evidence type="ECO:0000256" key="3">
    <source>
        <dbReference type="ARBA" id="ARBA00022833"/>
    </source>
</evidence>
<dbReference type="Gene3D" id="4.10.1130.20">
    <property type="match status" value="2"/>
</dbReference>
<keyword evidence="3" id="KW-0862">Zinc</keyword>
<feature type="domain" description="CS" evidence="5">
    <location>
        <begin position="235"/>
        <end position="324"/>
    </location>
</feature>
<dbReference type="AlphaFoldDB" id="A0A1R0GM29"/>
<dbReference type="Pfam" id="PF04969">
    <property type="entry name" value="CS"/>
    <property type="match status" value="1"/>
</dbReference>
<dbReference type="Gene3D" id="2.60.40.790">
    <property type="match status" value="1"/>
</dbReference>
<comment type="caution">
    <text evidence="7">The sequence shown here is derived from an EMBL/GenBank/DDBJ whole genome shotgun (WGS) entry which is preliminary data.</text>
</comment>
<dbReference type="InterPro" id="IPR007052">
    <property type="entry name" value="CS_dom"/>
</dbReference>
<evidence type="ECO:0000256" key="1">
    <source>
        <dbReference type="ARBA" id="ARBA00022723"/>
    </source>
</evidence>
<keyword evidence="9" id="KW-1185">Reference proteome</keyword>
<dbReference type="GO" id="GO:0046872">
    <property type="term" value="F:metal ion binding"/>
    <property type="evidence" value="ECO:0007669"/>
    <property type="project" value="UniProtKB-KW"/>
</dbReference>
<feature type="domain" description="CHORD" evidence="6">
    <location>
        <begin position="159"/>
        <end position="224"/>
    </location>
</feature>
<keyword evidence="2" id="KW-0677">Repeat</keyword>
<dbReference type="PROSITE" id="PS51203">
    <property type="entry name" value="CS"/>
    <property type="match status" value="1"/>
</dbReference>
<feature type="compositionally biased region" description="Polar residues" evidence="4">
    <location>
        <begin position="78"/>
        <end position="93"/>
    </location>
</feature>
<evidence type="ECO:0000259" key="6">
    <source>
        <dbReference type="PROSITE" id="PS51401"/>
    </source>
</evidence>
<dbReference type="CDD" id="cd06466">
    <property type="entry name" value="p23_CS_SGT1_like"/>
    <property type="match status" value="1"/>
</dbReference>
<evidence type="ECO:0000256" key="4">
    <source>
        <dbReference type="SAM" id="MobiDB-lite"/>
    </source>
</evidence>
<dbReference type="PANTHER" id="PTHR46983:SF3">
    <property type="entry name" value="CHPADIPLOID STATE MAINTENANCE PROTEIN CHPA"/>
    <property type="match status" value="1"/>
</dbReference>
<dbReference type="InterPro" id="IPR007051">
    <property type="entry name" value="CHORD_dom"/>
</dbReference>
<dbReference type="Proteomes" id="UP000187455">
    <property type="component" value="Unassembled WGS sequence"/>
</dbReference>
<dbReference type="InterPro" id="IPR039790">
    <property type="entry name" value="CHRD1"/>
</dbReference>
<proteinExistence type="predicted"/>
<dbReference type="SUPFAM" id="SSF49764">
    <property type="entry name" value="HSP20-like chaperones"/>
    <property type="match status" value="1"/>
</dbReference>
<reference evidence="7 9" key="1">
    <citation type="journal article" date="2016" name="Mol. Biol. Evol.">
        <title>Genome-Wide Survey of Gut Fungi (Harpellales) Reveals the First Horizontally Transferred Ubiquitin Gene from a Mosquito Host.</title>
        <authorList>
            <person name="Wang Y."/>
            <person name="White M.M."/>
            <person name="Kvist S."/>
            <person name="Moncalvo J.M."/>
        </authorList>
    </citation>
    <scope>NUCLEOTIDE SEQUENCE [LARGE SCALE GENOMIC DNA]</scope>
    <source>
        <strain evidence="7 9">ALG-7-W6</strain>
    </source>
</reference>
<sequence>MTVCVHNGCNKEYDESLNKSDSCQYHPGTPVFHEGYKSWSCCKKRKLTFEDFMKEPGCTFGFHDDNPKPDASPVTKGSADSSNEQKSIDLSTLSLSSQPFKEKAVSENFISSASDPNVTPNKIDLSQKNNGGSIENKVVIPTAPEEDPDDAVIEAGAKCRRNGCSSTFKNYEVSKDPKSPESVCNFHPGNPLFHEGSKGWSCCKRRVLEFDEFLKIKGCAQGKHLFSKPQEKNVQVFCKNDFYQTQTSVIVSIFAKNVVKDKSTVELCPGSINVKLVMKDSKYYSDTIPLFSKINIEESSFKILSTKIEFVLKKDDNISWPSLTPTDKITSWTTFGKGDSPLPEVKRS</sequence>
<evidence type="ECO:0000313" key="7">
    <source>
        <dbReference type="EMBL" id="OLY77929.1"/>
    </source>
</evidence>
<dbReference type="EMBL" id="LSSL01004111">
    <property type="protein sequence ID" value="OLY79762.1"/>
    <property type="molecule type" value="Genomic_DNA"/>
</dbReference>
<reference evidence="7" key="2">
    <citation type="submission" date="2017-01" db="EMBL/GenBank/DDBJ databases">
        <authorList>
            <person name="Mah S.A."/>
            <person name="Swanson W.J."/>
            <person name="Moy G.W."/>
            <person name="Vacquier V.D."/>
        </authorList>
    </citation>
    <scope>NUCLEOTIDE SEQUENCE</scope>
    <source>
        <strain evidence="7">ALG-7-W6</strain>
    </source>
</reference>
<dbReference type="EMBL" id="LSSL01007570">
    <property type="protein sequence ID" value="OLY77929.1"/>
    <property type="molecule type" value="Genomic_DNA"/>
</dbReference>
<dbReference type="STRING" id="133383.A0A1R0GM29"/>
<evidence type="ECO:0000313" key="9">
    <source>
        <dbReference type="Proteomes" id="UP000187455"/>
    </source>
</evidence>
<dbReference type="InterPro" id="IPR008978">
    <property type="entry name" value="HSP20-like_chaperone"/>
</dbReference>
<evidence type="ECO:0000313" key="8">
    <source>
        <dbReference type="EMBL" id="OLY79762.1"/>
    </source>
</evidence>
<organism evidence="7 9">
    <name type="scientific">Smittium mucronatum</name>
    <dbReference type="NCBI Taxonomy" id="133383"/>
    <lineage>
        <taxon>Eukaryota</taxon>
        <taxon>Fungi</taxon>
        <taxon>Fungi incertae sedis</taxon>
        <taxon>Zoopagomycota</taxon>
        <taxon>Kickxellomycotina</taxon>
        <taxon>Harpellomycetes</taxon>
        <taxon>Harpellales</taxon>
        <taxon>Legeriomycetaceae</taxon>
        <taxon>Smittium</taxon>
    </lineage>
</organism>
<feature type="domain" description="CHORD" evidence="6">
    <location>
        <begin position="4"/>
        <end position="63"/>
    </location>
</feature>
<gene>
    <name evidence="8" type="ORF">AYI68_g6157</name>
    <name evidence="7" type="ORF">AYI68_g8033</name>
</gene>
<feature type="region of interest" description="Disordered" evidence="4">
    <location>
        <begin position="60"/>
        <end position="93"/>
    </location>
</feature>
<accession>A0A1R0GM29</accession>
<evidence type="ECO:0000256" key="2">
    <source>
        <dbReference type="ARBA" id="ARBA00022737"/>
    </source>
</evidence>
<dbReference type="OrthoDB" id="1898560at2759"/>
<name>A0A1R0GM29_9FUNG</name>
<dbReference type="PROSITE" id="PS51401">
    <property type="entry name" value="CHORD"/>
    <property type="match status" value="2"/>
</dbReference>
<dbReference type="PANTHER" id="PTHR46983">
    <property type="entry name" value="CYSTEINE AND HISTIDINE-RICH DOMAIN-CONTAINING PROTEIN 1"/>
    <property type="match status" value="1"/>
</dbReference>
<keyword evidence="1" id="KW-0479">Metal-binding</keyword>